<gene>
    <name evidence="4" type="ORF">F4559_003614</name>
</gene>
<dbReference type="InterPro" id="IPR036457">
    <property type="entry name" value="PPM-type-like_dom_sf"/>
</dbReference>
<dbReference type="InterPro" id="IPR029016">
    <property type="entry name" value="GAF-like_dom_sf"/>
</dbReference>
<sequence length="615" mass="66062">MDPWSTRLHELWRVACQAGSTNGFTDELYHGLLSLPGVSCLVGARLTADDRVMLARWADADGIRTSPPGLAEELRAWLATGGPPHRLGVADLPPSAFGRMAGARRFVVALIELADGQRGLLGAGTDADDPAGLHTALRQVSEIVTLADVRISEQRALDDQQARDAILAEASLRMDASLDIADTLRAVVRMAVPALADGAVVHIRRGDRLDQVGVAHVDARRERLLTEHLDRGRWAVDEPGPHDEPRPSGLPADVGLTTMSTTVLRARGREVGLLTFFHRATPPRRTSVAFLRDLAGRAALAIDNATLYEQRRDDVLSLQQHLLPTRLPTVPGLELAAAYNVADHALEVGGDFYGMVTHGDTTTALIGDVCGRGAPAAALTGLARHTLETVLGEGRPAAHAVEILNAKMLDNGISRFLTLATATFTPAGRDLRVETHSAGHPPPLLLRRDGTVTEAACTGRLVGVVPDLNLRPVTDLVEPGDCVVLLTDGLLESRDDQGRFFGDTELLPMLSGLRGLPLPTLVSRLLAGTERYRVVDDAAVLAIRHVGPTLLDTTLPPSEVPAAVLDLVGHHLPEDMALFLDLVDDPVHVTVHGDADWARLELTHHDRTSWAELTR</sequence>
<dbReference type="RefSeq" id="WP_184670138.1">
    <property type="nucleotide sequence ID" value="NZ_BAABAI010000005.1"/>
</dbReference>
<feature type="compositionally biased region" description="Basic and acidic residues" evidence="2">
    <location>
        <begin position="234"/>
        <end position="246"/>
    </location>
</feature>
<proteinExistence type="predicted"/>
<dbReference type="InterPro" id="IPR052016">
    <property type="entry name" value="Bact_Sigma-Reg"/>
</dbReference>
<reference evidence="4 5" key="1">
    <citation type="submission" date="2020-08" db="EMBL/GenBank/DDBJ databases">
        <title>Sequencing the genomes of 1000 actinobacteria strains.</title>
        <authorList>
            <person name="Klenk H.-P."/>
        </authorList>
    </citation>
    <scope>NUCLEOTIDE SEQUENCE [LARGE SCALE GENOMIC DNA]</scope>
    <source>
        <strain evidence="4 5">DSM 45084</strain>
    </source>
</reference>
<dbReference type="SUPFAM" id="SSF55781">
    <property type="entry name" value="GAF domain-like"/>
    <property type="match status" value="1"/>
</dbReference>
<dbReference type="Proteomes" id="UP000542674">
    <property type="component" value="Unassembled WGS sequence"/>
</dbReference>
<dbReference type="GO" id="GO:0016791">
    <property type="term" value="F:phosphatase activity"/>
    <property type="evidence" value="ECO:0007669"/>
    <property type="project" value="TreeGrafter"/>
</dbReference>
<dbReference type="InterPro" id="IPR001932">
    <property type="entry name" value="PPM-type_phosphatase-like_dom"/>
</dbReference>
<dbReference type="PANTHER" id="PTHR43156:SF2">
    <property type="entry name" value="STAGE II SPORULATION PROTEIN E"/>
    <property type="match status" value="1"/>
</dbReference>
<evidence type="ECO:0000256" key="1">
    <source>
        <dbReference type="ARBA" id="ARBA00022801"/>
    </source>
</evidence>
<accession>A0A7W7T6T1</accession>
<dbReference type="PANTHER" id="PTHR43156">
    <property type="entry name" value="STAGE II SPORULATION PROTEIN E-RELATED"/>
    <property type="match status" value="1"/>
</dbReference>
<keyword evidence="1" id="KW-0378">Hydrolase</keyword>
<evidence type="ECO:0000256" key="2">
    <source>
        <dbReference type="SAM" id="MobiDB-lite"/>
    </source>
</evidence>
<dbReference type="Pfam" id="PF07228">
    <property type="entry name" value="SpoIIE"/>
    <property type="match status" value="1"/>
</dbReference>
<feature type="domain" description="PPM-type phosphatase" evidence="3">
    <location>
        <begin position="330"/>
        <end position="545"/>
    </location>
</feature>
<dbReference type="AlphaFoldDB" id="A0A7W7T6T1"/>
<comment type="caution">
    <text evidence="4">The sequence shown here is derived from an EMBL/GenBank/DDBJ whole genome shotgun (WGS) entry which is preliminary data.</text>
</comment>
<keyword evidence="5" id="KW-1185">Reference proteome</keyword>
<dbReference type="Gene3D" id="3.60.40.10">
    <property type="entry name" value="PPM-type phosphatase domain"/>
    <property type="match status" value="1"/>
</dbReference>
<dbReference type="SUPFAM" id="SSF81606">
    <property type="entry name" value="PP2C-like"/>
    <property type="match status" value="1"/>
</dbReference>
<evidence type="ECO:0000313" key="5">
    <source>
        <dbReference type="Proteomes" id="UP000542674"/>
    </source>
</evidence>
<name>A0A7W7T6T1_9PSEU</name>
<dbReference type="SMART" id="SM00331">
    <property type="entry name" value="PP2C_SIG"/>
    <property type="match status" value="1"/>
</dbReference>
<protein>
    <recommendedName>
        <fullName evidence="3">PPM-type phosphatase domain-containing protein</fullName>
    </recommendedName>
</protein>
<dbReference type="Gene3D" id="3.30.450.40">
    <property type="match status" value="1"/>
</dbReference>
<dbReference type="EMBL" id="JACHJS010000001">
    <property type="protein sequence ID" value="MBB4966255.1"/>
    <property type="molecule type" value="Genomic_DNA"/>
</dbReference>
<evidence type="ECO:0000259" key="3">
    <source>
        <dbReference type="SMART" id="SM00331"/>
    </source>
</evidence>
<organism evidence="4 5">
    <name type="scientific">Saccharothrix violaceirubra</name>
    <dbReference type="NCBI Taxonomy" id="413306"/>
    <lineage>
        <taxon>Bacteria</taxon>
        <taxon>Bacillati</taxon>
        <taxon>Actinomycetota</taxon>
        <taxon>Actinomycetes</taxon>
        <taxon>Pseudonocardiales</taxon>
        <taxon>Pseudonocardiaceae</taxon>
        <taxon>Saccharothrix</taxon>
    </lineage>
</organism>
<feature type="region of interest" description="Disordered" evidence="2">
    <location>
        <begin position="234"/>
        <end position="255"/>
    </location>
</feature>
<evidence type="ECO:0000313" key="4">
    <source>
        <dbReference type="EMBL" id="MBB4966255.1"/>
    </source>
</evidence>